<reference evidence="1" key="1">
    <citation type="submission" date="2022-11" db="EMBL/GenBank/DDBJ databases">
        <authorList>
            <person name="Morgan W.R."/>
            <person name="Tartar A."/>
        </authorList>
    </citation>
    <scope>NUCLEOTIDE SEQUENCE</scope>
    <source>
        <strain evidence="1">ARSEF 373</strain>
    </source>
</reference>
<sequence>MIKINGRVYKGGKLVKQQRVEQSTSLAELWQYSESQLAALPAPHELAALLQQPLPFMLTLRDSRTAEKVFDSDGPCIACPDLTLLMDTVLFLCSSPPDAKSSWQEYYNALLRIPISLCRSRGLVWMRGCRFIDGDAETTVVPDYVLVNEMLVVMRGEEVSAREPIAKARWKLTTKMRQWNAMLYGDLPYILGYAACGDDLQLLVIEKKSDWECRVLVIGEFSIVQDRASVLKVFYNLAAVFLLMNKLTQRLYSCNLIPFIPDENERRKLVLLDGFVERTIKCPWTGDTADIKRLKSVYEALRGLGAPSNMTHLQTVEELSVGQNNRRLVVQLAPIALKYWHGCGYCHGDVRWRNIMSVPTSGSNYWVLIDMDQAYKPNTMTISWNHEFDGHKLRFQHDLWQLGDLMNEYFLDLSADLKSMQTMLLKAVEHPEVTAESALAKLEDTRATASELDVRSRELPKLG</sequence>
<dbReference type="AlphaFoldDB" id="A0AAV2YHF2"/>
<dbReference type="SUPFAM" id="SSF56112">
    <property type="entry name" value="Protein kinase-like (PK-like)"/>
    <property type="match status" value="1"/>
</dbReference>
<reference evidence="1" key="2">
    <citation type="journal article" date="2023" name="Microbiol Resour">
        <title>Decontamination and Annotation of the Draft Genome Sequence of the Oomycete Lagenidium giganteum ARSEF 373.</title>
        <authorList>
            <person name="Morgan W.R."/>
            <person name="Tartar A."/>
        </authorList>
    </citation>
    <scope>NUCLEOTIDE SEQUENCE</scope>
    <source>
        <strain evidence="1">ARSEF 373</strain>
    </source>
</reference>
<gene>
    <name evidence="1" type="ORF">N0F65_007863</name>
</gene>
<keyword evidence="2" id="KW-1185">Reference proteome</keyword>
<protein>
    <recommendedName>
        <fullName evidence="3">Protein kinase domain-containing protein</fullName>
    </recommendedName>
</protein>
<dbReference type="EMBL" id="DAKRPA010000312">
    <property type="protein sequence ID" value="DAZ93495.1"/>
    <property type="molecule type" value="Genomic_DNA"/>
</dbReference>
<evidence type="ECO:0000313" key="2">
    <source>
        <dbReference type="Proteomes" id="UP001146120"/>
    </source>
</evidence>
<proteinExistence type="predicted"/>
<accession>A0AAV2YHF2</accession>
<dbReference type="Proteomes" id="UP001146120">
    <property type="component" value="Unassembled WGS sequence"/>
</dbReference>
<comment type="caution">
    <text evidence="1">The sequence shown here is derived from an EMBL/GenBank/DDBJ whole genome shotgun (WGS) entry which is preliminary data.</text>
</comment>
<evidence type="ECO:0000313" key="1">
    <source>
        <dbReference type="EMBL" id="DAZ93495.1"/>
    </source>
</evidence>
<name>A0AAV2YHF2_9STRA</name>
<organism evidence="1 2">
    <name type="scientific">Lagenidium giganteum</name>
    <dbReference type="NCBI Taxonomy" id="4803"/>
    <lineage>
        <taxon>Eukaryota</taxon>
        <taxon>Sar</taxon>
        <taxon>Stramenopiles</taxon>
        <taxon>Oomycota</taxon>
        <taxon>Peronosporomycetes</taxon>
        <taxon>Pythiales</taxon>
        <taxon>Pythiaceae</taxon>
    </lineage>
</organism>
<dbReference type="InterPro" id="IPR011009">
    <property type="entry name" value="Kinase-like_dom_sf"/>
</dbReference>
<evidence type="ECO:0008006" key="3">
    <source>
        <dbReference type="Google" id="ProtNLM"/>
    </source>
</evidence>